<reference evidence="3" key="1">
    <citation type="submission" date="2024-07" db="EMBL/GenBank/DDBJ databases">
        <title>Two chromosome-level genome assemblies of Korean endemic species Abeliophyllum distichum and Forsythia ovata (Oleaceae).</title>
        <authorList>
            <person name="Jang H."/>
        </authorList>
    </citation>
    <scope>NUCLEOTIDE SEQUENCE [LARGE SCALE GENOMIC DNA]</scope>
</reference>
<protein>
    <submittedName>
        <fullName evidence="2">Uncharacterized protein</fullName>
    </submittedName>
</protein>
<sequence>MAGFHFSHVSVFKIRGGMVVDEIRTLHLRLPVQMRCLIWRPLFIWWWKQLEVRDGPSSHPSVVGGRDGSPSLPPETFTSPPVDAQHQDKGKEIAIDEGENVASKRGLKWGRCCRRF</sequence>
<gene>
    <name evidence="2" type="ORF">Fot_37875</name>
</gene>
<dbReference type="Proteomes" id="UP001604277">
    <property type="component" value="Unassembled WGS sequence"/>
</dbReference>
<proteinExistence type="predicted"/>
<feature type="region of interest" description="Disordered" evidence="1">
    <location>
        <begin position="54"/>
        <end position="90"/>
    </location>
</feature>
<name>A0ABD1S080_9LAMI</name>
<comment type="caution">
    <text evidence="2">The sequence shown here is derived from an EMBL/GenBank/DDBJ whole genome shotgun (WGS) entry which is preliminary data.</text>
</comment>
<keyword evidence="3" id="KW-1185">Reference proteome</keyword>
<evidence type="ECO:0000313" key="3">
    <source>
        <dbReference type="Proteomes" id="UP001604277"/>
    </source>
</evidence>
<accession>A0ABD1S080</accession>
<evidence type="ECO:0000256" key="1">
    <source>
        <dbReference type="SAM" id="MobiDB-lite"/>
    </source>
</evidence>
<dbReference type="EMBL" id="JBFOLJ010000011">
    <property type="protein sequence ID" value="KAL2494118.1"/>
    <property type="molecule type" value="Genomic_DNA"/>
</dbReference>
<dbReference type="AlphaFoldDB" id="A0ABD1S080"/>
<evidence type="ECO:0000313" key="2">
    <source>
        <dbReference type="EMBL" id="KAL2494118.1"/>
    </source>
</evidence>
<organism evidence="2 3">
    <name type="scientific">Forsythia ovata</name>
    <dbReference type="NCBI Taxonomy" id="205694"/>
    <lineage>
        <taxon>Eukaryota</taxon>
        <taxon>Viridiplantae</taxon>
        <taxon>Streptophyta</taxon>
        <taxon>Embryophyta</taxon>
        <taxon>Tracheophyta</taxon>
        <taxon>Spermatophyta</taxon>
        <taxon>Magnoliopsida</taxon>
        <taxon>eudicotyledons</taxon>
        <taxon>Gunneridae</taxon>
        <taxon>Pentapetalae</taxon>
        <taxon>asterids</taxon>
        <taxon>lamiids</taxon>
        <taxon>Lamiales</taxon>
        <taxon>Oleaceae</taxon>
        <taxon>Forsythieae</taxon>
        <taxon>Forsythia</taxon>
    </lineage>
</organism>